<keyword evidence="3" id="KW-1185">Reference proteome</keyword>
<reference evidence="2 3" key="1">
    <citation type="submission" date="2018-09" db="EMBL/GenBank/DDBJ databases">
        <title>YIM PH 21725 draft genome.</title>
        <authorList>
            <person name="Miao C."/>
        </authorList>
    </citation>
    <scope>NUCLEOTIDE SEQUENCE [LARGE SCALE GENOMIC DNA]</scope>
    <source>
        <strain evidence="3">YIM PH21725</strain>
    </source>
</reference>
<gene>
    <name evidence="2" type="ORF">D5S19_14560</name>
</gene>
<sequence>MVEVPIGGERVDARAGGRSEIRRPAEGALVRAAARPVANRPPGRGPPGQFAPESANPDPHRKEPCR</sequence>
<proteinExistence type="predicted"/>
<feature type="compositionally biased region" description="Basic and acidic residues" evidence="1">
    <location>
        <begin position="9"/>
        <end position="25"/>
    </location>
</feature>
<evidence type="ECO:0000313" key="3">
    <source>
        <dbReference type="Proteomes" id="UP000285112"/>
    </source>
</evidence>
<feature type="region of interest" description="Disordered" evidence="1">
    <location>
        <begin position="1"/>
        <end position="66"/>
    </location>
</feature>
<comment type="caution">
    <text evidence="2">The sequence shown here is derived from an EMBL/GenBank/DDBJ whole genome shotgun (WGS) entry which is preliminary data.</text>
</comment>
<name>A0A419I4C4_9PSEU</name>
<evidence type="ECO:0000256" key="1">
    <source>
        <dbReference type="SAM" id="MobiDB-lite"/>
    </source>
</evidence>
<feature type="compositionally biased region" description="Low complexity" evidence="1">
    <location>
        <begin position="27"/>
        <end position="52"/>
    </location>
</feature>
<evidence type="ECO:0000313" key="2">
    <source>
        <dbReference type="EMBL" id="RJQ85220.1"/>
    </source>
</evidence>
<organism evidence="2 3">
    <name type="scientific">Amycolatopsis panacis</name>
    <dbReference type="NCBI Taxonomy" id="2340917"/>
    <lineage>
        <taxon>Bacteria</taxon>
        <taxon>Bacillati</taxon>
        <taxon>Actinomycetota</taxon>
        <taxon>Actinomycetes</taxon>
        <taxon>Pseudonocardiales</taxon>
        <taxon>Pseudonocardiaceae</taxon>
        <taxon>Amycolatopsis</taxon>
    </lineage>
</organism>
<accession>A0A419I4C4</accession>
<dbReference type="Proteomes" id="UP000285112">
    <property type="component" value="Unassembled WGS sequence"/>
</dbReference>
<dbReference type="EMBL" id="QZFV01000080">
    <property type="protein sequence ID" value="RJQ85220.1"/>
    <property type="molecule type" value="Genomic_DNA"/>
</dbReference>
<protein>
    <submittedName>
        <fullName evidence="2">Uncharacterized protein</fullName>
    </submittedName>
</protein>
<dbReference type="AlphaFoldDB" id="A0A419I4C4"/>